<organism evidence="3 4">
    <name type="scientific">Bifidobacterium ramosum</name>
    <dbReference type="NCBI Taxonomy" id="1798158"/>
    <lineage>
        <taxon>Bacteria</taxon>
        <taxon>Bacillati</taxon>
        <taxon>Actinomycetota</taxon>
        <taxon>Actinomycetes</taxon>
        <taxon>Bifidobacteriales</taxon>
        <taxon>Bifidobacteriaceae</taxon>
        <taxon>Bifidobacterium</taxon>
    </lineage>
</organism>
<accession>A0A7K3T959</accession>
<dbReference type="PANTHER" id="PTHR42663:SF6">
    <property type="entry name" value="HYDROLASE C777.06C-RELATED"/>
    <property type="match status" value="1"/>
</dbReference>
<dbReference type="InterPro" id="IPR001279">
    <property type="entry name" value="Metallo-B-lactamas"/>
</dbReference>
<dbReference type="InterPro" id="IPR036866">
    <property type="entry name" value="RibonucZ/Hydroxyglut_hydro"/>
</dbReference>
<evidence type="ECO:0000313" key="4">
    <source>
        <dbReference type="Proteomes" id="UP000469943"/>
    </source>
</evidence>
<dbReference type="Gene3D" id="3.60.15.10">
    <property type="entry name" value="Ribonuclease Z/Hydroxyacylglutathione hydrolase-like"/>
    <property type="match status" value="1"/>
</dbReference>
<dbReference type="AlphaFoldDB" id="A0A7K3T959"/>
<evidence type="ECO:0000259" key="2">
    <source>
        <dbReference type="Pfam" id="PF12706"/>
    </source>
</evidence>
<comment type="caution">
    <text evidence="3">The sequence shown here is derived from an EMBL/GenBank/DDBJ whole genome shotgun (WGS) entry which is preliminary data.</text>
</comment>
<dbReference type="OrthoDB" id="9788370at2"/>
<dbReference type="EMBL" id="WHZX01000001">
    <property type="protein sequence ID" value="NEG70789.1"/>
    <property type="molecule type" value="Genomic_DNA"/>
</dbReference>
<feature type="domain" description="Metallo-beta-lactamase" evidence="2">
    <location>
        <begin position="170"/>
        <end position="355"/>
    </location>
</feature>
<dbReference type="SUPFAM" id="SSF56281">
    <property type="entry name" value="Metallo-hydrolase/oxidoreductase"/>
    <property type="match status" value="1"/>
</dbReference>
<proteinExistence type="predicted"/>
<dbReference type="PANTHER" id="PTHR42663">
    <property type="entry name" value="HYDROLASE C777.06C-RELATED-RELATED"/>
    <property type="match status" value="1"/>
</dbReference>
<feature type="region of interest" description="Disordered" evidence="1">
    <location>
        <begin position="77"/>
        <end position="106"/>
    </location>
</feature>
<gene>
    <name evidence="3" type="ORF">GFD24_00795</name>
</gene>
<sequence length="404" mass="44713">MRSAPCITCRSASTACRTTSRRPSCRSRRFSAICRRSSPIRCSAPSSTAARPARTPIARCSSSSCCPVSPVRGSACADTGSSPRSDAAEPHAFDYHHQPSSKGAPMKIKQLGTAAAERIPGIFCECDLCRHAAAAGGKEIRTQCQAIVDDAILLDFPGDTYLHYLRDRFPLPSVRSVLVTHWHSDHFYGEDVAYRMNGYVISNPVRHMEVYGSETVHGFHERAFFLEQRHDEDSVAFTTVRPGDDFTVCGGPVDTDESGNAVDGGTGTLRKYRAHAFEAAHGHHAGDCLFYSLTDGERTLLYAHDTGWFPDVTWDELARVGGHYDYVSLDCNHALHGSSLSMHMNFEDNLRARDRMVELGVADERTIFVANHFSHNGRTTHEEMAEAARREGFRCAWDGMEVEF</sequence>
<dbReference type="Pfam" id="PF12706">
    <property type="entry name" value="Lactamase_B_2"/>
    <property type="match status" value="1"/>
</dbReference>
<dbReference type="Proteomes" id="UP000469943">
    <property type="component" value="Unassembled WGS sequence"/>
</dbReference>
<evidence type="ECO:0000256" key="1">
    <source>
        <dbReference type="SAM" id="MobiDB-lite"/>
    </source>
</evidence>
<reference evidence="3 4" key="1">
    <citation type="submission" date="2019-10" db="EMBL/GenBank/DDBJ databases">
        <title>Bifidobacterium from non-human primates.</title>
        <authorList>
            <person name="Modesto M."/>
        </authorList>
    </citation>
    <scope>NUCLEOTIDE SEQUENCE [LARGE SCALE GENOMIC DNA]</scope>
    <source>
        <strain evidence="3 4">TREM</strain>
    </source>
</reference>
<feature type="compositionally biased region" description="Basic and acidic residues" evidence="1">
    <location>
        <begin position="86"/>
        <end position="97"/>
    </location>
</feature>
<evidence type="ECO:0000313" key="3">
    <source>
        <dbReference type="EMBL" id="NEG70789.1"/>
    </source>
</evidence>
<protein>
    <recommendedName>
        <fullName evidence="2">Metallo-beta-lactamase domain-containing protein</fullName>
    </recommendedName>
</protein>
<name>A0A7K3T959_9BIFI</name>